<dbReference type="GO" id="GO:0016787">
    <property type="term" value="F:hydrolase activity"/>
    <property type="evidence" value="ECO:0007669"/>
    <property type="project" value="UniProtKB-KW"/>
</dbReference>
<evidence type="ECO:0000256" key="3">
    <source>
        <dbReference type="ARBA" id="ARBA00023125"/>
    </source>
</evidence>
<feature type="domain" description="Helicase ATP-binding" evidence="4">
    <location>
        <begin position="107"/>
        <end position="257"/>
    </location>
</feature>
<reference evidence="6 7" key="1">
    <citation type="submission" date="2018-06" db="EMBL/GenBank/DDBJ databases">
        <authorList>
            <consortium name="Pathogen Informatics"/>
            <person name="Doyle S."/>
        </authorList>
    </citation>
    <scope>NUCLEOTIDE SEQUENCE [LARGE SCALE GENOMIC DNA]</scope>
    <source>
        <strain evidence="6 7">NCTC12224</strain>
    </source>
</reference>
<dbReference type="PANTHER" id="PTHR30580:SF1">
    <property type="entry name" value="COMF OPERON PROTEIN 1"/>
    <property type="match status" value="1"/>
</dbReference>
<dbReference type="PANTHER" id="PTHR30580">
    <property type="entry name" value="PRIMOSOMAL PROTEIN N"/>
    <property type="match status" value="1"/>
</dbReference>
<sequence length="432" mass="48861">METLEDFYGRRLPKERVPDVFVQQAETMPAFKKQGNSDICLRCGQKVDKATVLPTGNFYCRTCMVFGRLTSTSQLCYFPQAAFPKTQCLKWLGQLTPFQKEVSDGLVDGIAKGQNMLVHAVTGAGKTEMIYQAIASVIDKGGAVCVASPRVDVCIELDKRLRRDFSCPISLLHGESEAYQRSPLVIATTHQLMTFYRAFDLLIIDEVDAFPFVDNPSLYHAAKHAVTSDGVTVYLTATSTNALEKMVKKGELQKLHLARRFHANPLVVPKPIWQENVLKNMAKQRLPRTLHHHIKKQRQTAFPLLLFYPNIKEGQQFAKCLERHFPDEKIGFVSSRTENRLELVEAFRKQEITMLVSTTILERGVTFPCLDVFVIEAHHRLYTRSALVQIAGRVGRSMERPTGELLFFHAGLTKAIKQSIEEIKDMNKKGGF</sequence>
<dbReference type="Pfam" id="PF00271">
    <property type="entry name" value="Helicase_C"/>
    <property type="match status" value="1"/>
</dbReference>
<dbReference type="EMBL" id="UHFN01000007">
    <property type="protein sequence ID" value="SUN60332.1"/>
    <property type="molecule type" value="Genomic_DNA"/>
</dbReference>
<organism evidence="6 7">
    <name type="scientific">Streptococcus hyointestinalis</name>
    <dbReference type="NCBI Taxonomy" id="1337"/>
    <lineage>
        <taxon>Bacteria</taxon>
        <taxon>Bacillati</taxon>
        <taxon>Bacillota</taxon>
        <taxon>Bacilli</taxon>
        <taxon>Lactobacillales</taxon>
        <taxon>Streptococcaceae</taxon>
        <taxon>Streptococcus</taxon>
    </lineage>
</organism>
<dbReference type="GO" id="GO:0005524">
    <property type="term" value="F:ATP binding"/>
    <property type="evidence" value="ECO:0007669"/>
    <property type="project" value="UniProtKB-KW"/>
</dbReference>
<dbReference type="Pfam" id="PF00270">
    <property type="entry name" value="DEAD"/>
    <property type="match status" value="1"/>
</dbReference>
<dbReference type="PROSITE" id="PS51192">
    <property type="entry name" value="HELICASE_ATP_BIND_1"/>
    <property type="match status" value="1"/>
</dbReference>
<keyword evidence="3" id="KW-0238">DNA-binding</keyword>
<evidence type="ECO:0000313" key="6">
    <source>
        <dbReference type="EMBL" id="SUN60332.1"/>
    </source>
</evidence>
<evidence type="ECO:0000259" key="4">
    <source>
        <dbReference type="PROSITE" id="PS51192"/>
    </source>
</evidence>
<accession>A0A380K5I6</accession>
<dbReference type="InterPro" id="IPR014001">
    <property type="entry name" value="Helicase_ATP-bd"/>
</dbReference>
<evidence type="ECO:0000259" key="5">
    <source>
        <dbReference type="PROSITE" id="PS51194"/>
    </source>
</evidence>
<dbReference type="PROSITE" id="PS51194">
    <property type="entry name" value="HELICASE_CTER"/>
    <property type="match status" value="1"/>
</dbReference>
<dbReference type="GO" id="GO:0006310">
    <property type="term" value="P:DNA recombination"/>
    <property type="evidence" value="ECO:0007669"/>
    <property type="project" value="TreeGrafter"/>
</dbReference>
<keyword evidence="1" id="KW-0547">Nucleotide-binding</keyword>
<dbReference type="SUPFAM" id="SSF52540">
    <property type="entry name" value="P-loop containing nucleoside triphosphate hydrolases"/>
    <property type="match status" value="1"/>
</dbReference>
<dbReference type="AlphaFoldDB" id="A0A380K5I6"/>
<dbReference type="SMART" id="SM00490">
    <property type="entry name" value="HELICc"/>
    <property type="match status" value="1"/>
</dbReference>
<dbReference type="EC" id="3.6.4.-" evidence="6"/>
<gene>
    <name evidence="6" type="primary">mfd_2</name>
    <name evidence="6" type="ORF">NCTC12224_00819</name>
</gene>
<keyword evidence="7" id="KW-1185">Reference proteome</keyword>
<keyword evidence="2" id="KW-0067">ATP-binding</keyword>
<dbReference type="GO" id="GO:0003677">
    <property type="term" value="F:DNA binding"/>
    <property type="evidence" value="ECO:0007669"/>
    <property type="project" value="UniProtKB-KW"/>
</dbReference>
<keyword evidence="6" id="KW-0378">Hydrolase</keyword>
<dbReference type="GO" id="GO:0006270">
    <property type="term" value="P:DNA replication initiation"/>
    <property type="evidence" value="ECO:0007669"/>
    <property type="project" value="TreeGrafter"/>
</dbReference>
<dbReference type="InterPro" id="IPR027417">
    <property type="entry name" value="P-loop_NTPase"/>
</dbReference>
<dbReference type="OrthoDB" id="2077914at2"/>
<dbReference type="GO" id="GO:0043138">
    <property type="term" value="F:3'-5' DNA helicase activity"/>
    <property type="evidence" value="ECO:0007669"/>
    <property type="project" value="TreeGrafter"/>
</dbReference>
<dbReference type="InterPro" id="IPR001650">
    <property type="entry name" value="Helicase_C-like"/>
</dbReference>
<protein>
    <submittedName>
        <fullName evidence="6">Putative late competence protein</fullName>
        <ecNumber evidence="6">3.6.4.-</ecNumber>
    </submittedName>
</protein>
<evidence type="ECO:0000313" key="7">
    <source>
        <dbReference type="Proteomes" id="UP000254924"/>
    </source>
</evidence>
<dbReference type="Gene3D" id="3.40.50.300">
    <property type="entry name" value="P-loop containing nucleotide triphosphate hydrolases"/>
    <property type="match status" value="2"/>
</dbReference>
<dbReference type="InterPro" id="IPR011545">
    <property type="entry name" value="DEAD/DEAH_box_helicase_dom"/>
</dbReference>
<evidence type="ECO:0000256" key="1">
    <source>
        <dbReference type="ARBA" id="ARBA00022741"/>
    </source>
</evidence>
<dbReference type="Proteomes" id="UP000254924">
    <property type="component" value="Unassembled WGS sequence"/>
</dbReference>
<name>A0A380K5I6_9STRE</name>
<dbReference type="GO" id="GO:0006302">
    <property type="term" value="P:double-strand break repair"/>
    <property type="evidence" value="ECO:0007669"/>
    <property type="project" value="TreeGrafter"/>
</dbReference>
<feature type="domain" description="Helicase C-terminal" evidence="5">
    <location>
        <begin position="289"/>
        <end position="432"/>
    </location>
</feature>
<proteinExistence type="predicted"/>
<evidence type="ECO:0000256" key="2">
    <source>
        <dbReference type="ARBA" id="ARBA00022840"/>
    </source>
</evidence>
<dbReference type="SMART" id="SM00487">
    <property type="entry name" value="DEXDc"/>
    <property type="match status" value="1"/>
</dbReference>